<dbReference type="SMART" id="SM00382">
    <property type="entry name" value="AAA"/>
    <property type="match status" value="1"/>
</dbReference>
<feature type="domain" description="ABC transporter" evidence="4">
    <location>
        <begin position="12"/>
        <end position="253"/>
    </location>
</feature>
<gene>
    <name evidence="5" type="ORF">ACFQ5P_01355</name>
</gene>
<dbReference type="PANTHER" id="PTHR45772">
    <property type="entry name" value="CONSERVED COMPONENT OF ABC TRANSPORTER FOR NATURAL AMINO ACIDS-RELATED"/>
    <property type="match status" value="1"/>
</dbReference>
<dbReference type="RefSeq" id="WP_131574330.1">
    <property type="nucleotide sequence ID" value="NZ_CBCSAJ010000022.1"/>
</dbReference>
<dbReference type="InterPro" id="IPR003439">
    <property type="entry name" value="ABC_transporter-like_ATP-bd"/>
</dbReference>
<proteinExistence type="predicted"/>
<dbReference type="Pfam" id="PF00005">
    <property type="entry name" value="ABC_tran"/>
    <property type="match status" value="1"/>
</dbReference>
<evidence type="ECO:0000313" key="5">
    <source>
        <dbReference type="EMBL" id="MFD1479931.1"/>
    </source>
</evidence>
<keyword evidence="3 5" id="KW-0067">ATP-binding</keyword>
<dbReference type="InterPro" id="IPR051120">
    <property type="entry name" value="ABC_AA/LPS_Transport"/>
</dbReference>
<dbReference type="GO" id="GO:0005524">
    <property type="term" value="F:ATP binding"/>
    <property type="evidence" value="ECO:0007669"/>
    <property type="project" value="UniProtKB-KW"/>
</dbReference>
<name>A0ABW4DTQ4_9RHOB</name>
<dbReference type="Gene3D" id="3.40.50.300">
    <property type="entry name" value="P-loop containing nucleotide triphosphate hydrolases"/>
    <property type="match status" value="1"/>
</dbReference>
<sequence length="256" mass="27869">MTASQTAAVPLLETRNLTIKFGGITAADDVSMTIEAGRNLAIIGPNGAGKTTFLNICTGWIKPKSGQVLFEGRDITPLPPRKIVARGVARAFQIPQLFTEHTALENLLIAVSAREGLRNPLRPMHRIRQRDEMMALLEMVNCADVADRLVVELSEGQRKLIDIAVALALKPRLLLMDEPTSGVASSQKHEVMEILIAALAKARVTSVFVEHDMGIVSRHADEVAVWNTGRVQLRGTPAQILAHPDVIRDVIGEEIA</sequence>
<accession>A0ABW4DTQ4</accession>
<protein>
    <submittedName>
        <fullName evidence="5">ABC transporter ATP-binding protein</fullName>
    </submittedName>
</protein>
<keyword evidence="2" id="KW-0547">Nucleotide-binding</keyword>
<evidence type="ECO:0000256" key="2">
    <source>
        <dbReference type="ARBA" id="ARBA00022741"/>
    </source>
</evidence>
<dbReference type="SUPFAM" id="SSF52540">
    <property type="entry name" value="P-loop containing nucleoside triphosphate hydrolases"/>
    <property type="match status" value="1"/>
</dbReference>
<dbReference type="Proteomes" id="UP001597302">
    <property type="component" value="Unassembled WGS sequence"/>
</dbReference>
<organism evidence="5 6">
    <name type="scientific">Paracoccus nototheniae</name>
    <dbReference type="NCBI Taxonomy" id="2489002"/>
    <lineage>
        <taxon>Bacteria</taxon>
        <taxon>Pseudomonadati</taxon>
        <taxon>Pseudomonadota</taxon>
        <taxon>Alphaproteobacteria</taxon>
        <taxon>Rhodobacterales</taxon>
        <taxon>Paracoccaceae</taxon>
        <taxon>Paracoccus</taxon>
    </lineage>
</organism>
<reference evidence="6" key="1">
    <citation type="journal article" date="2019" name="Int. J. Syst. Evol. Microbiol.">
        <title>The Global Catalogue of Microorganisms (GCM) 10K type strain sequencing project: providing services to taxonomists for standard genome sequencing and annotation.</title>
        <authorList>
            <consortium name="The Broad Institute Genomics Platform"/>
            <consortium name="The Broad Institute Genome Sequencing Center for Infectious Disease"/>
            <person name="Wu L."/>
            <person name="Ma J."/>
        </authorList>
    </citation>
    <scope>NUCLEOTIDE SEQUENCE [LARGE SCALE GENOMIC DNA]</scope>
    <source>
        <strain evidence="6">CCM 8875</strain>
    </source>
</reference>
<evidence type="ECO:0000313" key="6">
    <source>
        <dbReference type="Proteomes" id="UP001597302"/>
    </source>
</evidence>
<keyword evidence="1" id="KW-0813">Transport</keyword>
<dbReference type="CDD" id="cd03219">
    <property type="entry name" value="ABC_Mj1267_LivG_branched"/>
    <property type="match status" value="1"/>
</dbReference>
<dbReference type="InterPro" id="IPR027417">
    <property type="entry name" value="P-loop_NTPase"/>
</dbReference>
<dbReference type="EMBL" id="JBHTOQ010000003">
    <property type="protein sequence ID" value="MFD1479931.1"/>
    <property type="molecule type" value="Genomic_DNA"/>
</dbReference>
<evidence type="ECO:0000259" key="4">
    <source>
        <dbReference type="PROSITE" id="PS50893"/>
    </source>
</evidence>
<dbReference type="InterPro" id="IPR003593">
    <property type="entry name" value="AAA+_ATPase"/>
</dbReference>
<evidence type="ECO:0000256" key="3">
    <source>
        <dbReference type="ARBA" id="ARBA00022840"/>
    </source>
</evidence>
<comment type="caution">
    <text evidence="5">The sequence shown here is derived from an EMBL/GenBank/DDBJ whole genome shotgun (WGS) entry which is preliminary data.</text>
</comment>
<dbReference type="PROSITE" id="PS50893">
    <property type="entry name" value="ABC_TRANSPORTER_2"/>
    <property type="match status" value="1"/>
</dbReference>
<dbReference type="PANTHER" id="PTHR45772:SF2">
    <property type="entry name" value="ABC TRANSPORTER ATP-BINDING PROTEIN"/>
    <property type="match status" value="1"/>
</dbReference>
<evidence type="ECO:0000256" key="1">
    <source>
        <dbReference type="ARBA" id="ARBA00022448"/>
    </source>
</evidence>
<keyword evidence="6" id="KW-1185">Reference proteome</keyword>